<accession>A0AA39R620</accession>
<comment type="caution">
    <text evidence="1">The sequence shown here is derived from an EMBL/GenBank/DDBJ whole genome shotgun (WGS) entry which is preliminary data.</text>
</comment>
<dbReference type="AlphaFoldDB" id="A0AA39R620"/>
<organism evidence="1 2">
    <name type="scientific">Cladonia borealis</name>
    <dbReference type="NCBI Taxonomy" id="184061"/>
    <lineage>
        <taxon>Eukaryota</taxon>
        <taxon>Fungi</taxon>
        <taxon>Dikarya</taxon>
        <taxon>Ascomycota</taxon>
        <taxon>Pezizomycotina</taxon>
        <taxon>Lecanoromycetes</taxon>
        <taxon>OSLEUM clade</taxon>
        <taxon>Lecanoromycetidae</taxon>
        <taxon>Lecanorales</taxon>
        <taxon>Lecanorineae</taxon>
        <taxon>Cladoniaceae</taxon>
        <taxon>Cladonia</taxon>
    </lineage>
</organism>
<evidence type="ECO:0000313" key="2">
    <source>
        <dbReference type="Proteomes" id="UP001166286"/>
    </source>
</evidence>
<name>A0AA39R620_9LECA</name>
<dbReference type="EMBL" id="JAFEKC020000006">
    <property type="protein sequence ID" value="KAK0513983.1"/>
    <property type="molecule type" value="Genomic_DNA"/>
</dbReference>
<protein>
    <submittedName>
        <fullName evidence="1">Uncharacterized protein</fullName>
    </submittedName>
</protein>
<sequence>MAQVIAVAAGVVTMFQFLQGLFPSTPVQGSTSHIRIGVGLDGTFNGSTLSDSDGAVKGIRVYNEDKILIGTGKGDGVIPSGSFQDISIDQSKGKGQQPTYLQLNAGTDALCIAYITQQWPDGTQRGWSGDMGRQCNQAWAYSNIIIDDSNYKPDCTWLDQDHSNGISAAAVQIHMEYFTNTTSNYSQDPSFYCSSPVLLFEYDNYQTGAGDNFWTSKRRVKQRDTPVKRIRPRSAAMNSSIVSSTDPSHSAVKLCDSDTSYGPDFVSLSEGIFCDMATKTPWPLCSESVADNCYDWDSHTLINGAGQTVKGYTDVQEWR</sequence>
<gene>
    <name evidence="1" type="ORF">JMJ35_003705</name>
</gene>
<evidence type="ECO:0000313" key="1">
    <source>
        <dbReference type="EMBL" id="KAK0513983.1"/>
    </source>
</evidence>
<reference evidence="1" key="1">
    <citation type="submission" date="2023-03" db="EMBL/GenBank/DDBJ databases">
        <title>Complete genome of Cladonia borealis.</title>
        <authorList>
            <person name="Park H."/>
        </authorList>
    </citation>
    <scope>NUCLEOTIDE SEQUENCE</scope>
    <source>
        <strain evidence="1">ANT050790</strain>
    </source>
</reference>
<dbReference type="Proteomes" id="UP001166286">
    <property type="component" value="Unassembled WGS sequence"/>
</dbReference>
<keyword evidence="2" id="KW-1185">Reference proteome</keyword>
<proteinExistence type="predicted"/>